<evidence type="ECO:0000313" key="4">
    <source>
        <dbReference type="EMBL" id="MFD0949603.1"/>
    </source>
</evidence>
<dbReference type="NCBIfam" id="NF006509">
    <property type="entry name" value="PRK08945.1"/>
    <property type="match status" value="1"/>
</dbReference>
<dbReference type="PRINTS" id="PR00081">
    <property type="entry name" value="GDHRDH"/>
</dbReference>
<sequence>MSVEKALAERVILITGASRGIGRAVAIASAEAGATVVLLGREEATLSATYDAIVATGGAMPAIITLDLSVAHPELCQSVAEQIQATFGRLDGLVHNAADLGDITPMEMYDPDTFDRVMSINLRAPFVLTQALLPLLKASPDASVIMTGSSVGRKARAFWGAYALSKFGVEGLTQLFADELKNTSNVRVNCVNPGATRTSMRASAYPGENPESVKTPESIAHHYVHLLSEAARGTTGQSIDLTAKS</sequence>
<gene>
    <name evidence="4" type="ORF">ACFQ0F_04235</name>
</gene>
<dbReference type="InterPro" id="IPR036291">
    <property type="entry name" value="NAD(P)-bd_dom_sf"/>
</dbReference>
<protein>
    <submittedName>
        <fullName evidence="4">YciK family oxidoreductase</fullName>
    </submittedName>
</protein>
<feature type="domain" description="Ketoreductase" evidence="3">
    <location>
        <begin position="10"/>
        <end position="175"/>
    </location>
</feature>
<name>A0ABW3HDT6_9GAMM</name>
<keyword evidence="5" id="KW-1185">Reference proteome</keyword>
<dbReference type="PANTHER" id="PTHR42901:SF1">
    <property type="entry name" value="ALCOHOL DEHYDROGENASE"/>
    <property type="match status" value="1"/>
</dbReference>
<reference evidence="5" key="1">
    <citation type="journal article" date="2019" name="Int. J. Syst. Evol. Microbiol.">
        <title>The Global Catalogue of Microorganisms (GCM) 10K type strain sequencing project: providing services to taxonomists for standard genome sequencing and annotation.</title>
        <authorList>
            <consortium name="The Broad Institute Genomics Platform"/>
            <consortium name="The Broad Institute Genome Sequencing Center for Infectious Disease"/>
            <person name="Wu L."/>
            <person name="Ma J."/>
        </authorList>
    </citation>
    <scope>NUCLEOTIDE SEQUENCE [LARGE SCALE GENOMIC DNA]</scope>
    <source>
        <strain evidence="5">CCUG 63419</strain>
    </source>
</reference>
<dbReference type="EMBL" id="JBHTIT010000001">
    <property type="protein sequence ID" value="MFD0949603.1"/>
    <property type="molecule type" value="Genomic_DNA"/>
</dbReference>
<evidence type="ECO:0000256" key="1">
    <source>
        <dbReference type="ARBA" id="ARBA00006484"/>
    </source>
</evidence>
<dbReference type="Proteomes" id="UP001597044">
    <property type="component" value="Unassembled WGS sequence"/>
</dbReference>
<dbReference type="SMART" id="SM00822">
    <property type="entry name" value="PKS_KR"/>
    <property type="match status" value="1"/>
</dbReference>
<dbReference type="SUPFAM" id="SSF51735">
    <property type="entry name" value="NAD(P)-binding Rossmann-fold domains"/>
    <property type="match status" value="1"/>
</dbReference>
<dbReference type="InterPro" id="IPR002347">
    <property type="entry name" value="SDR_fam"/>
</dbReference>
<evidence type="ECO:0000256" key="2">
    <source>
        <dbReference type="ARBA" id="ARBA00023002"/>
    </source>
</evidence>
<dbReference type="Pfam" id="PF00106">
    <property type="entry name" value="adh_short"/>
    <property type="match status" value="1"/>
</dbReference>
<evidence type="ECO:0000259" key="3">
    <source>
        <dbReference type="SMART" id="SM00822"/>
    </source>
</evidence>
<dbReference type="InterPro" id="IPR057326">
    <property type="entry name" value="KR_dom"/>
</dbReference>
<evidence type="ECO:0000313" key="5">
    <source>
        <dbReference type="Proteomes" id="UP001597044"/>
    </source>
</evidence>
<keyword evidence="2" id="KW-0560">Oxidoreductase</keyword>
<comment type="similarity">
    <text evidence="1">Belongs to the short-chain dehydrogenases/reductases (SDR) family.</text>
</comment>
<organism evidence="4 5">
    <name type="scientific">Paraperlucidibaca wandonensis</name>
    <dbReference type="NCBI Taxonomy" id="1268273"/>
    <lineage>
        <taxon>Bacteria</taxon>
        <taxon>Pseudomonadati</taxon>
        <taxon>Pseudomonadota</taxon>
        <taxon>Gammaproteobacteria</taxon>
        <taxon>Moraxellales</taxon>
        <taxon>Moraxellaceae</taxon>
        <taxon>Paraperlucidibaca</taxon>
    </lineage>
</organism>
<comment type="caution">
    <text evidence="4">The sequence shown here is derived from an EMBL/GenBank/DDBJ whole genome shotgun (WGS) entry which is preliminary data.</text>
</comment>
<dbReference type="Gene3D" id="3.40.50.720">
    <property type="entry name" value="NAD(P)-binding Rossmann-like Domain"/>
    <property type="match status" value="1"/>
</dbReference>
<dbReference type="RefSeq" id="WP_379069446.1">
    <property type="nucleotide sequence ID" value="NZ_JBHTIT010000001.1"/>
</dbReference>
<dbReference type="PANTHER" id="PTHR42901">
    <property type="entry name" value="ALCOHOL DEHYDROGENASE"/>
    <property type="match status" value="1"/>
</dbReference>
<proteinExistence type="inferred from homology"/>
<accession>A0ABW3HDT6</accession>